<feature type="compositionally biased region" description="Polar residues" evidence="1">
    <location>
        <begin position="23"/>
        <end position="34"/>
    </location>
</feature>
<comment type="caution">
    <text evidence="2">The sequence shown here is derived from an EMBL/GenBank/DDBJ whole genome shotgun (WGS) entry which is preliminary data.</text>
</comment>
<evidence type="ECO:0000313" key="3">
    <source>
        <dbReference type="Proteomes" id="UP001177670"/>
    </source>
</evidence>
<feature type="region of interest" description="Disordered" evidence="1">
    <location>
        <begin position="1"/>
        <end position="34"/>
    </location>
</feature>
<proteinExistence type="predicted"/>
<evidence type="ECO:0000256" key="1">
    <source>
        <dbReference type="SAM" id="MobiDB-lite"/>
    </source>
</evidence>
<organism evidence="2 3">
    <name type="scientific">Melipona bicolor</name>
    <dbReference type="NCBI Taxonomy" id="60889"/>
    <lineage>
        <taxon>Eukaryota</taxon>
        <taxon>Metazoa</taxon>
        <taxon>Ecdysozoa</taxon>
        <taxon>Arthropoda</taxon>
        <taxon>Hexapoda</taxon>
        <taxon>Insecta</taxon>
        <taxon>Pterygota</taxon>
        <taxon>Neoptera</taxon>
        <taxon>Endopterygota</taxon>
        <taxon>Hymenoptera</taxon>
        <taxon>Apocrita</taxon>
        <taxon>Aculeata</taxon>
        <taxon>Apoidea</taxon>
        <taxon>Anthophila</taxon>
        <taxon>Apidae</taxon>
        <taxon>Melipona</taxon>
    </lineage>
</organism>
<gene>
    <name evidence="2" type="ORF">K0M31_017185</name>
</gene>
<keyword evidence="3" id="KW-1185">Reference proteome</keyword>
<name>A0AA40G4L4_9HYME</name>
<protein>
    <submittedName>
        <fullName evidence="2">Uncharacterized protein</fullName>
    </submittedName>
</protein>
<sequence length="149" mass="15703">MAHRPAGTSPGNDLRAVCEPRPTESQSPGDILRNNATVDTGGYPSRIAGHTTECGAVLAGTRPISSESLANINLCQSPPPTIYNRSPVDRDIAVAYPVDTHLSAHVESVTDVSWSFICSHRATVIPGNSGCSVSTPPLVLLSPDSRCQR</sequence>
<accession>A0AA40G4L4</accession>
<dbReference type="AlphaFoldDB" id="A0AA40G4L4"/>
<dbReference type="Proteomes" id="UP001177670">
    <property type="component" value="Unassembled WGS sequence"/>
</dbReference>
<reference evidence="2" key="1">
    <citation type="submission" date="2021-10" db="EMBL/GenBank/DDBJ databases">
        <title>Melipona bicolor Genome sequencing and assembly.</title>
        <authorList>
            <person name="Araujo N.S."/>
            <person name="Arias M.C."/>
        </authorList>
    </citation>
    <scope>NUCLEOTIDE SEQUENCE</scope>
    <source>
        <strain evidence="2">USP_2M_L1-L4_2017</strain>
        <tissue evidence="2">Whole body</tissue>
    </source>
</reference>
<dbReference type="EMBL" id="JAHYIQ010000006">
    <property type="protein sequence ID" value="KAK1130881.1"/>
    <property type="molecule type" value="Genomic_DNA"/>
</dbReference>
<evidence type="ECO:0000313" key="2">
    <source>
        <dbReference type="EMBL" id="KAK1130881.1"/>
    </source>
</evidence>